<dbReference type="EMBL" id="KV419456">
    <property type="protein sequence ID" value="KZS87103.1"/>
    <property type="molecule type" value="Genomic_DNA"/>
</dbReference>
<keyword evidence="3" id="KW-1185">Reference proteome</keyword>
<dbReference type="STRING" id="1314777.A0A164MWD7"/>
<name>A0A164MWD7_9AGAM</name>
<organism evidence="2 3">
    <name type="scientific">Sistotremastrum niveocremeum HHB9708</name>
    <dbReference type="NCBI Taxonomy" id="1314777"/>
    <lineage>
        <taxon>Eukaryota</taxon>
        <taxon>Fungi</taxon>
        <taxon>Dikarya</taxon>
        <taxon>Basidiomycota</taxon>
        <taxon>Agaricomycotina</taxon>
        <taxon>Agaricomycetes</taxon>
        <taxon>Sistotremastrales</taxon>
        <taxon>Sistotremastraceae</taxon>
        <taxon>Sertulicium</taxon>
        <taxon>Sertulicium niveocremeum</taxon>
    </lineage>
</organism>
<dbReference type="GO" id="GO:0016491">
    <property type="term" value="F:oxidoreductase activity"/>
    <property type="evidence" value="ECO:0007669"/>
    <property type="project" value="UniProtKB-KW"/>
</dbReference>
<dbReference type="InterPro" id="IPR025337">
    <property type="entry name" value="Questin_oxidase-like"/>
</dbReference>
<reference evidence="2 3" key="1">
    <citation type="journal article" date="2016" name="Mol. Biol. Evol.">
        <title>Comparative Genomics of Early-Diverging Mushroom-Forming Fungi Provides Insights into the Origins of Lignocellulose Decay Capabilities.</title>
        <authorList>
            <person name="Nagy L.G."/>
            <person name="Riley R."/>
            <person name="Tritt A."/>
            <person name="Adam C."/>
            <person name="Daum C."/>
            <person name="Floudas D."/>
            <person name="Sun H."/>
            <person name="Yadav J.S."/>
            <person name="Pangilinan J."/>
            <person name="Larsson K.H."/>
            <person name="Matsuura K."/>
            <person name="Barry K."/>
            <person name="Labutti K."/>
            <person name="Kuo R."/>
            <person name="Ohm R.A."/>
            <person name="Bhattacharya S.S."/>
            <person name="Shirouzu T."/>
            <person name="Yoshinaga Y."/>
            <person name="Martin F.M."/>
            <person name="Grigoriev I.V."/>
            <person name="Hibbett D.S."/>
        </authorList>
    </citation>
    <scope>NUCLEOTIDE SEQUENCE [LARGE SCALE GENOMIC DNA]</scope>
    <source>
        <strain evidence="2 3">HHB9708</strain>
    </source>
</reference>
<proteinExistence type="predicted"/>
<keyword evidence="1" id="KW-0560">Oxidoreductase</keyword>
<evidence type="ECO:0000313" key="3">
    <source>
        <dbReference type="Proteomes" id="UP000076722"/>
    </source>
</evidence>
<dbReference type="AlphaFoldDB" id="A0A164MWD7"/>
<dbReference type="Pfam" id="PF14027">
    <property type="entry name" value="Questin_oxidase"/>
    <property type="match status" value="1"/>
</dbReference>
<dbReference type="PANTHER" id="PTHR35870">
    <property type="entry name" value="PROTEIN, PUTATIVE (AFU_ORTHOLOGUE AFUA_5G03330)-RELATED"/>
    <property type="match status" value="1"/>
</dbReference>
<sequence>MEHTQLIDIDDLSRGLLNLAGQTASSKAEVLKLLDKDFKFNHCYYHSAGLHNHLSHHLLVAYDLGAPASLLRSIFSEENRLQRPIDLSAKGIVIDGIPKEGEINDDNWDTWLGDQRVYGPYLTFFSGIVARKGTSRALEEYVFSANANEGNRRMLLRFMGGLVHPMIQIGFGAEFSIPGLIAGGLAQSCIHKSGIFLSELANPLDDYRPISIESAVGNQSGLSLLGVLRAIYDSDILKPVQPYPPDYSNPQRFIDLLSPSAGRGPELQKLINRWSIDPDNIDLAVEECFWVMTLIHFSVGRVNRKVRLDFQTMHFITSVSLLPSLLRLLETPQYKVDLLRMWMYIIGIWFIDRGRPRVDPSYIMRFTDTPAPPTQRADLKTGTASIDNPWPAIVQDVIHAPDAHTIKVFRSLYYSALHYGTTSAGAIPGSVDPVTGEEYIAGISKVDGSLFIRSAGVLMDYMGWVSHGQAAGMWERSGLGWDEAWEIPDEENEKHWAAMGYEDMGKPFEGKVSDLGGFLVPIKA</sequence>
<protein>
    <submittedName>
        <fullName evidence="2">Uncharacterized protein</fullName>
    </submittedName>
</protein>
<evidence type="ECO:0000256" key="1">
    <source>
        <dbReference type="ARBA" id="ARBA00023002"/>
    </source>
</evidence>
<gene>
    <name evidence="2" type="ORF">SISNIDRAFT_447114</name>
</gene>
<evidence type="ECO:0000313" key="2">
    <source>
        <dbReference type="EMBL" id="KZS87103.1"/>
    </source>
</evidence>
<dbReference type="PANTHER" id="PTHR35870:SF1">
    <property type="entry name" value="PROTEIN, PUTATIVE (AFU_ORTHOLOGUE AFUA_5G03330)-RELATED"/>
    <property type="match status" value="1"/>
</dbReference>
<dbReference type="OrthoDB" id="10004862at2759"/>
<dbReference type="Proteomes" id="UP000076722">
    <property type="component" value="Unassembled WGS sequence"/>
</dbReference>
<accession>A0A164MWD7</accession>